<protein>
    <submittedName>
        <fullName evidence="1">Uncharacterized protein</fullName>
    </submittedName>
</protein>
<gene>
    <name evidence="1" type="ORF">B0A48_18552</name>
</gene>
<dbReference type="AlphaFoldDB" id="A0A1V8S871"/>
<proteinExistence type="predicted"/>
<dbReference type="Proteomes" id="UP000192596">
    <property type="component" value="Unassembled WGS sequence"/>
</dbReference>
<dbReference type="EMBL" id="NAJO01000095">
    <property type="protein sequence ID" value="OQN95444.1"/>
    <property type="molecule type" value="Genomic_DNA"/>
</dbReference>
<comment type="caution">
    <text evidence="1">The sequence shown here is derived from an EMBL/GenBank/DDBJ whole genome shotgun (WGS) entry which is preliminary data.</text>
</comment>
<dbReference type="OrthoDB" id="5324651at2759"/>
<accession>A0A1V8S871</accession>
<name>A0A1V8S871_9PEZI</name>
<sequence length="292" mass="32296">MPKIRPDEQRKIASVKRRFAKCKETPELTALIQEYNTEMVTNVAMKLLNEGVYQSTLQAKLRFPQLFEISPAQSAKREASEAEAAKNEAESINSVLGEDEVQHTVEAKITATRKEYAFKKTELDRMESATIAEIILEDSEYQRLVGERLERDIDLAGVENGSTVQASTDTVRGISSSNFNPRYVLASLNKALLALFGFDGFLRSMGRVGGGASDTLLADEILALLFHQYYRSRMTAMGIEDAIDSYASSIGDGLSEHQGQMDDLREASEILDDAYSVEIGDAVYELADDAAQ</sequence>
<organism evidence="1 2">
    <name type="scientific">Cryoendolithus antarcticus</name>
    <dbReference type="NCBI Taxonomy" id="1507870"/>
    <lineage>
        <taxon>Eukaryota</taxon>
        <taxon>Fungi</taxon>
        <taxon>Dikarya</taxon>
        <taxon>Ascomycota</taxon>
        <taxon>Pezizomycotina</taxon>
        <taxon>Dothideomycetes</taxon>
        <taxon>Dothideomycetidae</taxon>
        <taxon>Cladosporiales</taxon>
        <taxon>Cladosporiaceae</taxon>
        <taxon>Cryoendolithus</taxon>
    </lineage>
</organism>
<dbReference type="InParanoid" id="A0A1V8S871"/>
<dbReference type="STRING" id="1507870.A0A1V8S871"/>
<keyword evidence="2" id="KW-1185">Reference proteome</keyword>
<reference evidence="2" key="1">
    <citation type="submission" date="2017-03" db="EMBL/GenBank/DDBJ databases">
        <title>Genomes of endolithic fungi from Antarctica.</title>
        <authorList>
            <person name="Coleine C."/>
            <person name="Masonjones S."/>
            <person name="Stajich J.E."/>
        </authorList>
    </citation>
    <scope>NUCLEOTIDE SEQUENCE [LARGE SCALE GENOMIC DNA]</scope>
    <source>
        <strain evidence="2">CCFEE 5527</strain>
    </source>
</reference>
<evidence type="ECO:0000313" key="1">
    <source>
        <dbReference type="EMBL" id="OQN95444.1"/>
    </source>
</evidence>
<evidence type="ECO:0000313" key="2">
    <source>
        <dbReference type="Proteomes" id="UP000192596"/>
    </source>
</evidence>